<comment type="subunit">
    <text evidence="3 8">Homodimer and heterodimers.</text>
</comment>
<organism evidence="10 11">
    <name type="scientific">Sesamum alatum</name>
    <dbReference type="NCBI Taxonomy" id="300844"/>
    <lineage>
        <taxon>Eukaryota</taxon>
        <taxon>Viridiplantae</taxon>
        <taxon>Streptophyta</taxon>
        <taxon>Embryophyta</taxon>
        <taxon>Tracheophyta</taxon>
        <taxon>Spermatophyta</taxon>
        <taxon>Magnoliopsida</taxon>
        <taxon>eudicotyledons</taxon>
        <taxon>Gunneridae</taxon>
        <taxon>Pentapetalae</taxon>
        <taxon>asterids</taxon>
        <taxon>lamiids</taxon>
        <taxon>Lamiales</taxon>
        <taxon>Pedaliaceae</taxon>
        <taxon>Sesamum</taxon>
    </lineage>
</organism>
<dbReference type="AlphaFoldDB" id="A0AAE2CUT9"/>
<feature type="transmembrane region" description="Helical" evidence="8">
    <location>
        <begin position="57"/>
        <end position="77"/>
    </location>
</feature>
<evidence type="ECO:0000313" key="11">
    <source>
        <dbReference type="Proteomes" id="UP001293254"/>
    </source>
</evidence>
<comment type="subcellular location">
    <subcellularLocation>
        <location evidence="1 8">Cell membrane</location>
        <topology evidence="1 8">Multi-pass membrane protein</topology>
    </subcellularLocation>
</comment>
<evidence type="ECO:0000256" key="2">
    <source>
        <dbReference type="ARBA" id="ARBA00007651"/>
    </source>
</evidence>
<evidence type="ECO:0000256" key="7">
    <source>
        <dbReference type="ARBA" id="ARBA00023136"/>
    </source>
</evidence>
<sequence>MLQYQPEISMSSTSVSPAAAYSSYPQAQPPPPTPSPFSFSVASTRWSTRPPTQTASLSLRFLALILSFAAALSLAAISPTTTKHKKHSNSFCDYPEYCFTVNILAFLYAAYQLFKGVCDIAHRGVFISDMVSDYISFIFDQLAGYLVVSASSVAVPVIQHMYNGSSLRKAAMVSVCMSFASFLVIAASALLSGYRLCKRIMW</sequence>
<proteinExistence type="inferred from homology"/>
<keyword evidence="4 8" id="KW-1003">Cell membrane</keyword>
<comment type="caution">
    <text evidence="10">The sequence shown here is derived from an EMBL/GenBank/DDBJ whole genome shotgun (WGS) entry which is preliminary data.</text>
</comment>
<keyword evidence="11" id="KW-1185">Reference proteome</keyword>
<reference evidence="10" key="1">
    <citation type="submission" date="2020-06" db="EMBL/GenBank/DDBJ databases">
        <authorList>
            <person name="Li T."/>
            <person name="Hu X."/>
            <person name="Zhang T."/>
            <person name="Song X."/>
            <person name="Zhang H."/>
            <person name="Dai N."/>
            <person name="Sheng W."/>
            <person name="Hou X."/>
            <person name="Wei L."/>
        </authorList>
    </citation>
    <scope>NUCLEOTIDE SEQUENCE</scope>
    <source>
        <strain evidence="10">3651</strain>
        <tissue evidence="10">Leaf</tissue>
    </source>
</reference>
<dbReference type="Proteomes" id="UP001293254">
    <property type="component" value="Unassembled WGS sequence"/>
</dbReference>
<dbReference type="GO" id="GO:0005886">
    <property type="term" value="C:plasma membrane"/>
    <property type="evidence" value="ECO:0007669"/>
    <property type="project" value="UniProtKB-SubCell"/>
</dbReference>
<evidence type="ECO:0000256" key="5">
    <source>
        <dbReference type="ARBA" id="ARBA00022692"/>
    </source>
</evidence>
<keyword evidence="5 8" id="KW-0812">Transmembrane</keyword>
<feature type="transmembrane region" description="Helical" evidence="8">
    <location>
        <begin position="134"/>
        <end position="158"/>
    </location>
</feature>
<protein>
    <recommendedName>
        <fullName evidence="8">CASP-like protein</fullName>
    </recommendedName>
</protein>
<gene>
    <name evidence="10" type="ORF">Salat_0692200</name>
</gene>
<feature type="domain" description="Casparian strip membrane protein" evidence="9">
    <location>
        <begin position="51"/>
        <end position="191"/>
    </location>
</feature>
<evidence type="ECO:0000256" key="1">
    <source>
        <dbReference type="ARBA" id="ARBA00004651"/>
    </source>
</evidence>
<evidence type="ECO:0000256" key="3">
    <source>
        <dbReference type="ARBA" id="ARBA00011489"/>
    </source>
</evidence>
<evidence type="ECO:0000256" key="8">
    <source>
        <dbReference type="RuleBase" id="RU361233"/>
    </source>
</evidence>
<comment type="similarity">
    <text evidence="2 8">Belongs to the Casparian strip membrane proteins (CASP) family.</text>
</comment>
<dbReference type="Pfam" id="PF04535">
    <property type="entry name" value="CASP_dom"/>
    <property type="match status" value="1"/>
</dbReference>
<dbReference type="EMBL" id="JACGWO010000002">
    <property type="protein sequence ID" value="KAK4435288.1"/>
    <property type="molecule type" value="Genomic_DNA"/>
</dbReference>
<dbReference type="PANTHER" id="PTHR33573:SF15">
    <property type="entry name" value="CASP-LIKE PROTEIN 4A4"/>
    <property type="match status" value="1"/>
</dbReference>
<keyword evidence="7 8" id="KW-0472">Membrane</keyword>
<feature type="transmembrane region" description="Helical" evidence="8">
    <location>
        <begin position="97"/>
        <end position="114"/>
    </location>
</feature>
<reference evidence="10" key="2">
    <citation type="journal article" date="2024" name="Plant">
        <title>Genomic evolution and insights into agronomic trait innovations of Sesamum species.</title>
        <authorList>
            <person name="Miao H."/>
            <person name="Wang L."/>
            <person name="Qu L."/>
            <person name="Liu H."/>
            <person name="Sun Y."/>
            <person name="Le M."/>
            <person name="Wang Q."/>
            <person name="Wei S."/>
            <person name="Zheng Y."/>
            <person name="Lin W."/>
            <person name="Duan Y."/>
            <person name="Cao H."/>
            <person name="Xiong S."/>
            <person name="Wang X."/>
            <person name="Wei L."/>
            <person name="Li C."/>
            <person name="Ma Q."/>
            <person name="Ju M."/>
            <person name="Zhao R."/>
            <person name="Li G."/>
            <person name="Mu C."/>
            <person name="Tian Q."/>
            <person name="Mei H."/>
            <person name="Zhang T."/>
            <person name="Gao T."/>
            <person name="Zhang H."/>
        </authorList>
    </citation>
    <scope>NUCLEOTIDE SEQUENCE</scope>
    <source>
        <strain evidence="10">3651</strain>
    </source>
</reference>
<dbReference type="InterPro" id="IPR006702">
    <property type="entry name" value="CASP_dom"/>
</dbReference>
<evidence type="ECO:0000256" key="6">
    <source>
        <dbReference type="ARBA" id="ARBA00022989"/>
    </source>
</evidence>
<name>A0AAE2CUT9_9LAMI</name>
<keyword evidence="6 8" id="KW-1133">Transmembrane helix</keyword>
<evidence type="ECO:0000256" key="4">
    <source>
        <dbReference type="ARBA" id="ARBA00022475"/>
    </source>
</evidence>
<accession>A0AAE2CUT9</accession>
<evidence type="ECO:0000259" key="9">
    <source>
        <dbReference type="Pfam" id="PF04535"/>
    </source>
</evidence>
<evidence type="ECO:0000313" key="10">
    <source>
        <dbReference type="EMBL" id="KAK4435288.1"/>
    </source>
</evidence>
<dbReference type="PANTHER" id="PTHR33573">
    <property type="entry name" value="CASP-LIKE PROTEIN 4A4"/>
    <property type="match status" value="1"/>
</dbReference>
<feature type="transmembrane region" description="Helical" evidence="8">
    <location>
        <begin position="170"/>
        <end position="194"/>
    </location>
</feature>